<dbReference type="EC" id="2.7.1.130" evidence="3 13"/>
<keyword evidence="7 13" id="KW-0808">Transferase</keyword>
<evidence type="ECO:0000256" key="1">
    <source>
        <dbReference type="ARBA" id="ARBA00002274"/>
    </source>
</evidence>
<dbReference type="EMBL" id="CP011797">
    <property type="protein sequence ID" value="ATX76797.1"/>
    <property type="molecule type" value="Genomic_DNA"/>
</dbReference>
<dbReference type="NCBIfam" id="TIGR00682">
    <property type="entry name" value="lpxK"/>
    <property type="match status" value="1"/>
</dbReference>
<dbReference type="PANTHER" id="PTHR42724">
    <property type="entry name" value="TETRAACYLDISACCHARIDE 4'-KINASE"/>
    <property type="match status" value="1"/>
</dbReference>
<dbReference type="GO" id="GO:0009244">
    <property type="term" value="P:lipopolysaccharide core region biosynthetic process"/>
    <property type="evidence" value="ECO:0007669"/>
    <property type="project" value="TreeGrafter"/>
</dbReference>
<evidence type="ECO:0000256" key="6">
    <source>
        <dbReference type="ARBA" id="ARBA00022556"/>
    </source>
</evidence>
<gene>
    <name evidence="13" type="primary">lpxK</name>
    <name evidence="14" type="ORF">REIFOR_01652</name>
</gene>
<evidence type="ECO:0000256" key="12">
    <source>
        <dbReference type="ARBA" id="ARBA00029757"/>
    </source>
</evidence>
<dbReference type="RefSeq" id="WP_100257110.1">
    <property type="nucleotide sequence ID" value="NZ_CP011797.1"/>
</dbReference>
<reference evidence="14 15" key="1">
    <citation type="journal article" date="2017" name="Environ. Microbiol.">
        <title>Genomic and physiological analyses of 'Reinekea forsetii' reveal a versatile opportunistic lifestyle during spring algae blooms.</title>
        <authorList>
            <person name="Avci B."/>
            <person name="Hahnke R.L."/>
            <person name="Chafee M."/>
            <person name="Fischer T."/>
            <person name="Gruber-Vodicka H."/>
            <person name="Tegetmeyer H.E."/>
            <person name="Harder J."/>
            <person name="Fuchs B.M."/>
            <person name="Amann R.I."/>
            <person name="Teeling H."/>
        </authorList>
    </citation>
    <scope>NUCLEOTIDE SEQUENCE [LARGE SCALE GENOMIC DNA]</scope>
    <source>
        <strain evidence="14 15">Hel1_31_D35</strain>
    </source>
</reference>
<dbReference type="Pfam" id="PF02606">
    <property type="entry name" value="LpxK"/>
    <property type="match status" value="1"/>
</dbReference>
<keyword evidence="8 13" id="KW-0547">Nucleotide-binding</keyword>
<proteinExistence type="inferred from homology"/>
<keyword evidence="9 13" id="KW-0418">Kinase</keyword>
<dbReference type="InterPro" id="IPR003758">
    <property type="entry name" value="LpxK"/>
</dbReference>
<evidence type="ECO:0000256" key="13">
    <source>
        <dbReference type="HAMAP-Rule" id="MF_00409"/>
    </source>
</evidence>
<evidence type="ECO:0000256" key="2">
    <source>
        <dbReference type="ARBA" id="ARBA00004870"/>
    </source>
</evidence>
<dbReference type="KEGG" id="rfo:REIFOR_01652"/>
<comment type="function">
    <text evidence="1 13">Transfers the gamma-phosphate of ATP to the 4'-position of a tetraacyldisaccharide 1-phosphate intermediate (termed DS-1-P) to form tetraacyldisaccharide 1,4'-bis-phosphate (lipid IVA).</text>
</comment>
<evidence type="ECO:0000256" key="5">
    <source>
        <dbReference type="ARBA" id="ARBA00022516"/>
    </source>
</evidence>
<comment type="pathway">
    <text evidence="2 13">Glycolipid biosynthesis; lipid IV(A) biosynthesis; lipid IV(A) from (3R)-3-hydroxytetradecanoyl-[acyl-carrier-protein] and UDP-N-acetyl-alpha-D-glucosamine: step 6/6.</text>
</comment>
<dbReference type="GO" id="GO:0009245">
    <property type="term" value="P:lipid A biosynthetic process"/>
    <property type="evidence" value="ECO:0007669"/>
    <property type="project" value="UniProtKB-UniRule"/>
</dbReference>
<dbReference type="GO" id="GO:0005886">
    <property type="term" value="C:plasma membrane"/>
    <property type="evidence" value="ECO:0007669"/>
    <property type="project" value="TreeGrafter"/>
</dbReference>
<dbReference type="UniPathway" id="UPA00359">
    <property type="reaction ID" value="UER00482"/>
</dbReference>
<dbReference type="HAMAP" id="MF_00409">
    <property type="entry name" value="LpxK"/>
    <property type="match status" value="1"/>
</dbReference>
<protein>
    <recommendedName>
        <fullName evidence="4 13">Tetraacyldisaccharide 4'-kinase</fullName>
        <ecNumber evidence="3 13">2.7.1.130</ecNumber>
    </recommendedName>
    <alternativeName>
        <fullName evidence="12 13">Lipid A 4'-kinase</fullName>
    </alternativeName>
</protein>
<organism evidence="14 15">
    <name type="scientific">Reinekea forsetii</name>
    <dbReference type="NCBI Taxonomy" id="1336806"/>
    <lineage>
        <taxon>Bacteria</taxon>
        <taxon>Pseudomonadati</taxon>
        <taxon>Pseudomonadota</taxon>
        <taxon>Gammaproteobacteria</taxon>
        <taxon>Oceanospirillales</taxon>
        <taxon>Saccharospirillaceae</taxon>
        <taxon>Reinekea</taxon>
    </lineage>
</organism>
<dbReference type="GO" id="GO:0005524">
    <property type="term" value="F:ATP binding"/>
    <property type="evidence" value="ECO:0007669"/>
    <property type="project" value="UniProtKB-UniRule"/>
</dbReference>
<feature type="binding site" evidence="13">
    <location>
        <begin position="50"/>
        <end position="57"/>
    </location>
    <ligand>
        <name>ATP</name>
        <dbReference type="ChEBI" id="CHEBI:30616"/>
    </ligand>
</feature>
<dbReference type="InterPro" id="IPR027417">
    <property type="entry name" value="P-loop_NTPase"/>
</dbReference>
<accession>A0A2K8KPU8</accession>
<keyword evidence="6 13" id="KW-0441">Lipid A biosynthesis</keyword>
<evidence type="ECO:0000256" key="9">
    <source>
        <dbReference type="ARBA" id="ARBA00022777"/>
    </source>
</evidence>
<evidence type="ECO:0000313" key="15">
    <source>
        <dbReference type="Proteomes" id="UP000229757"/>
    </source>
</evidence>
<dbReference type="AlphaFoldDB" id="A0A2K8KPU8"/>
<evidence type="ECO:0000256" key="8">
    <source>
        <dbReference type="ARBA" id="ARBA00022741"/>
    </source>
</evidence>
<dbReference type="PANTHER" id="PTHR42724:SF1">
    <property type="entry name" value="TETRAACYLDISACCHARIDE 4'-KINASE, MITOCHONDRIAL-RELATED"/>
    <property type="match status" value="1"/>
</dbReference>
<name>A0A2K8KPU8_9GAMM</name>
<evidence type="ECO:0000256" key="11">
    <source>
        <dbReference type="ARBA" id="ARBA00023098"/>
    </source>
</evidence>
<evidence type="ECO:0000256" key="4">
    <source>
        <dbReference type="ARBA" id="ARBA00016436"/>
    </source>
</evidence>
<keyword evidence="15" id="KW-1185">Reference proteome</keyword>
<comment type="catalytic activity">
    <reaction evidence="13">
        <text>a lipid A disaccharide + ATP = a lipid IVA + ADP + H(+)</text>
        <dbReference type="Rhea" id="RHEA:67840"/>
        <dbReference type="ChEBI" id="CHEBI:15378"/>
        <dbReference type="ChEBI" id="CHEBI:30616"/>
        <dbReference type="ChEBI" id="CHEBI:176343"/>
        <dbReference type="ChEBI" id="CHEBI:176425"/>
        <dbReference type="ChEBI" id="CHEBI:456216"/>
        <dbReference type="EC" id="2.7.1.130"/>
    </reaction>
</comment>
<dbReference type="Proteomes" id="UP000229757">
    <property type="component" value="Chromosome"/>
</dbReference>
<sequence>MKFWFNPTLSWQALLLLPLTALVLLISQGKRLRRSTRPYTRPVLVVGNLTVGGTGKTPMIIWLAELCQRHGIRVAVVSRGYGAKPDRAFPFQITEQISAKHCGDEPKMLAQRLNIPVVVDPQRHRAVNFVLAHHSVDLIISDDGLQHYAMHRDLEILMLDGLRGLGNGCLLPAGPLRETAGRLKSVDFIVVKQHPLALPMPYELARLTAAIPLNSLGKALVQGPVKICSGIGNFNSFQRSVVDLGYEVIETLSFADHQLISPEALANNQWPIIITEKDAIKLDLTRYPHIYVLTIAFDFDTEFERRVLASLREQIHAKSHHHTGTL</sequence>
<keyword evidence="10 13" id="KW-0067">ATP-binding</keyword>
<dbReference type="OrthoDB" id="9766423at2"/>
<comment type="similarity">
    <text evidence="13">Belongs to the LpxK family.</text>
</comment>
<keyword evidence="5 13" id="KW-0444">Lipid biosynthesis</keyword>
<evidence type="ECO:0000256" key="7">
    <source>
        <dbReference type="ARBA" id="ARBA00022679"/>
    </source>
</evidence>
<evidence type="ECO:0000256" key="10">
    <source>
        <dbReference type="ARBA" id="ARBA00022840"/>
    </source>
</evidence>
<dbReference type="SUPFAM" id="SSF52540">
    <property type="entry name" value="P-loop containing nucleoside triphosphate hydrolases"/>
    <property type="match status" value="1"/>
</dbReference>
<dbReference type="GO" id="GO:0009029">
    <property type="term" value="F:lipid-A 4'-kinase activity"/>
    <property type="evidence" value="ECO:0007669"/>
    <property type="project" value="UniProtKB-UniRule"/>
</dbReference>
<evidence type="ECO:0000313" key="14">
    <source>
        <dbReference type="EMBL" id="ATX76797.1"/>
    </source>
</evidence>
<evidence type="ECO:0000256" key="3">
    <source>
        <dbReference type="ARBA" id="ARBA00012071"/>
    </source>
</evidence>
<keyword evidence="11 13" id="KW-0443">Lipid metabolism</keyword>